<dbReference type="Gene3D" id="3.30.560.10">
    <property type="entry name" value="Glucose Oxidase, domain 3"/>
    <property type="match status" value="1"/>
</dbReference>
<name>A0A5B7JHI4_PORTR</name>
<evidence type="ECO:0000313" key="1">
    <source>
        <dbReference type="EMBL" id="MPC96200.1"/>
    </source>
</evidence>
<proteinExistence type="predicted"/>
<dbReference type="AlphaFoldDB" id="A0A5B7JHI4"/>
<organism evidence="1 2">
    <name type="scientific">Portunus trituberculatus</name>
    <name type="common">Swimming crab</name>
    <name type="synonym">Neptunus trituberculatus</name>
    <dbReference type="NCBI Taxonomy" id="210409"/>
    <lineage>
        <taxon>Eukaryota</taxon>
        <taxon>Metazoa</taxon>
        <taxon>Ecdysozoa</taxon>
        <taxon>Arthropoda</taxon>
        <taxon>Crustacea</taxon>
        <taxon>Multicrustacea</taxon>
        <taxon>Malacostraca</taxon>
        <taxon>Eumalacostraca</taxon>
        <taxon>Eucarida</taxon>
        <taxon>Decapoda</taxon>
        <taxon>Pleocyemata</taxon>
        <taxon>Brachyura</taxon>
        <taxon>Eubrachyura</taxon>
        <taxon>Portunoidea</taxon>
        <taxon>Portunidae</taxon>
        <taxon>Portuninae</taxon>
        <taxon>Portunus</taxon>
    </lineage>
</organism>
<reference evidence="1 2" key="1">
    <citation type="submission" date="2019-05" db="EMBL/GenBank/DDBJ databases">
        <title>Another draft genome of Portunus trituberculatus and its Hox gene families provides insights of decapod evolution.</title>
        <authorList>
            <person name="Jeong J.-H."/>
            <person name="Song I."/>
            <person name="Kim S."/>
            <person name="Choi T."/>
            <person name="Kim D."/>
            <person name="Ryu S."/>
            <person name="Kim W."/>
        </authorList>
    </citation>
    <scope>NUCLEOTIDE SEQUENCE [LARGE SCALE GENOMIC DNA]</scope>
    <source>
        <tissue evidence="1">Muscle</tissue>
    </source>
</reference>
<comment type="caution">
    <text evidence="1">The sequence shown here is derived from an EMBL/GenBank/DDBJ whole genome shotgun (WGS) entry which is preliminary data.</text>
</comment>
<sequence>MFTSTVVHQSPVLFLLKVAPLVDIPGVGQNLNDHPYLTGLAWTTRPNSSFNILETAHPDVLYDYFFNRDGK</sequence>
<evidence type="ECO:0008006" key="3">
    <source>
        <dbReference type="Google" id="ProtNLM"/>
    </source>
</evidence>
<dbReference type="Gene3D" id="3.50.50.60">
    <property type="entry name" value="FAD/NAD(P)-binding domain"/>
    <property type="match status" value="1"/>
</dbReference>
<dbReference type="EMBL" id="VSRR010104996">
    <property type="protein sequence ID" value="MPC96200.1"/>
    <property type="molecule type" value="Genomic_DNA"/>
</dbReference>
<dbReference type="OrthoDB" id="269227at2759"/>
<keyword evidence="2" id="KW-1185">Reference proteome</keyword>
<protein>
    <recommendedName>
        <fullName evidence="3">Glucose-methanol-choline oxidoreductase N-terminal domain-containing protein</fullName>
    </recommendedName>
</protein>
<gene>
    <name evidence="1" type="ORF">E2C01_091442</name>
</gene>
<dbReference type="Proteomes" id="UP000324222">
    <property type="component" value="Unassembled WGS sequence"/>
</dbReference>
<dbReference type="InterPro" id="IPR036188">
    <property type="entry name" value="FAD/NAD-bd_sf"/>
</dbReference>
<evidence type="ECO:0000313" key="2">
    <source>
        <dbReference type="Proteomes" id="UP000324222"/>
    </source>
</evidence>
<accession>A0A5B7JHI4</accession>